<evidence type="ECO:0000313" key="11">
    <source>
        <dbReference type="Proteomes" id="UP000295531"/>
    </source>
</evidence>
<dbReference type="EMBL" id="SNXI01000006">
    <property type="protein sequence ID" value="TDP37602.1"/>
    <property type="molecule type" value="Genomic_DNA"/>
</dbReference>
<keyword evidence="11" id="KW-1185">Reference proteome</keyword>
<dbReference type="HAMAP" id="MF_02060">
    <property type="entry name" value="tRNA_methyltr_TrmH"/>
    <property type="match status" value="1"/>
</dbReference>
<evidence type="ECO:0000259" key="8">
    <source>
        <dbReference type="Pfam" id="PF00588"/>
    </source>
</evidence>
<gene>
    <name evidence="7" type="primary">trmH</name>
    <name evidence="10" type="ORF">DEU29_10665</name>
</gene>
<feature type="binding site" evidence="7">
    <location>
        <position position="148"/>
    </location>
    <ligand>
        <name>S-adenosyl-L-methionine</name>
        <dbReference type="ChEBI" id="CHEBI:59789"/>
    </ligand>
</feature>
<dbReference type="RefSeq" id="WP_133539453.1">
    <property type="nucleotide sequence ID" value="NZ_SNXI01000006.1"/>
</dbReference>
<comment type="function">
    <text evidence="7">Catalyzes the 2'-O methylation of guanosine at position 18 in tRNA.</text>
</comment>
<dbReference type="CDD" id="cd18092">
    <property type="entry name" value="SpoU-like_TrmH"/>
    <property type="match status" value="1"/>
</dbReference>
<organism evidence="10 11">
    <name type="scientific">Idiomarina aquatica</name>
    <dbReference type="NCBI Taxonomy" id="1327752"/>
    <lineage>
        <taxon>Bacteria</taxon>
        <taxon>Pseudomonadati</taxon>
        <taxon>Pseudomonadota</taxon>
        <taxon>Gammaproteobacteria</taxon>
        <taxon>Alteromonadales</taxon>
        <taxon>Idiomarinaceae</taxon>
        <taxon>Idiomarina</taxon>
    </lineage>
</organism>
<feature type="binding site" evidence="7">
    <location>
        <position position="139"/>
    </location>
    <ligand>
        <name>S-adenosyl-L-methionine</name>
        <dbReference type="ChEBI" id="CHEBI:59789"/>
    </ligand>
</feature>
<dbReference type="OrthoDB" id="9794400at2"/>
<evidence type="ECO:0000256" key="1">
    <source>
        <dbReference type="ARBA" id="ARBA00022555"/>
    </source>
</evidence>
<evidence type="ECO:0000313" key="10">
    <source>
        <dbReference type="EMBL" id="TDP37602.1"/>
    </source>
</evidence>
<protein>
    <recommendedName>
        <fullName evidence="7">tRNA (guanosine(18)-2'-O)-methyltransferase</fullName>
        <ecNumber evidence="7">2.1.1.34</ecNumber>
    </recommendedName>
    <alternativeName>
        <fullName evidence="7">tRNA [Gm18] methyltransferase</fullName>
    </alternativeName>
</protein>
<dbReference type="GO" id="GO:0000049">
    <property type="term" value="F:tRNA binding"/>
    <property type="evidence" value="ECO:0007669"/>
    <property type="project" value="UniProtKB-UniRule"/>
</dbReference>
<proteinExistence type="inferred from homology"/>
<evidence type="ECO:0000259" key="9">
    <source>
        <dbReference type="Pfam" id="PF12105"/>
    </source>
</evidence>
<dbReference type="Pfam" id="PF12105">
    <property type="entry name" value="SpoU_methylas_C"/>
    <property type="match status" value="1"/>
</dbReference>
<dbReference type="PANTHER" id="PTHR43453">
    <property type="entry name" value="RRNA METHYLASE-LIKE"/>
    <property type="match status" value="1"/>
</dbReference>
<dbReference type="Pfam" id="PF00588">
    <property type="entry name" value="SpoU_methylase"/>
    <property type="match status" value="1"/>
</dbReference>
<name>A0A4V3CPE7_9GAMM</name>
<dbReference type="NCBIfam" id="NF008295">
    <property type="entry name" value="PRK11081.1"/>
    <property type="match status" value="1"/>
</dbReference>
<dbReference type="GO" id="GO:0002938">
    <property type="term" value="P:tRNA guanine ribose methylation"/>
    <property type="evidence" value="ECO:0007669"/>
    <property type="project" value="UniProtKB-UniRule"/>
</dbReference>
<keyword evidence="3 7" id="KW-0808">Transferase</keyword>
<dbReference type="AlphaFoldDB" id="A0A4V3CPE7"/>
<feature type="binding site" evidence="7">
    <location>
        <position position="96"/>
    </location>
    <ligand>
        <name>S-adenosyl-L-methionine</name>
        <dbReference type="ChEBI" id="CHEBI:59789"/>
    </ligand>
</feature>
<evidence type="ECO:0000256" key="6">
    <source>
        <dbReference type="ARBA" id="ARBA00022884"/>
    </source>
</evidence>
<dbReference type="Proteomes" id="UP000295531">
    <property type="component" value="Unassembled WGS sequence"/>
</dbReference>
<dbReference type="SUPFAM" id="SSF75217">
    <property type="entry name" value="alpha/beta knot"/>
    <property type="match status" value="1"/>
</dbReference>
<keyword evidence="1 7" id="KW-0820">tRNA-binding</keyword>
<dbReference type="InterPro" id="IPR022724">
    <property type="entry name" value="rRNA_MeTrfase_SpoU_C"/>
</dbReference>
<keyword evidence="5 7" id="KW-0819">tRNA processing</keyword>
<dbReference type="InterPro" id="IPR029028">
    <property type="entry name" value="Alpha/beta_knot_MTases"/>
</dbReference>
<keyword evidence="2 7" id="KW-0489">Methyltransferase</keyword>
<dbReference type="GO" id="GO:0141100">
    <property type="term" value="F:tRNA (guanine(18)-2'-O)-methyltransferase activity"/>
    <property type="evidence" value="ECO:0007669"/>
    <property type="project" value="UniProtKB-UniRule"/>
</dbReference>
<dbReference type="InterPro" id="IPR033671">
    <property type="entry name" value="TrmH"/>
</dbReference>
<sequence length="227" mass="25317">MSPERFKRINEMLNLRQPDLTVVMENVHKSHNVSAVIRTADAVGVHKMHAVWESSKRKMSAGLALGSQNWVGVSHYDQVADAIKAVRQQGMQVVVTNLSEQAIDFRDVDYTQPTAILMGQEKHGVTEEALALADHQVMIPMVGMAQSLNVSVAAAVMLYEAQRQRQAAGRYGHNQLDIAERQRILFEGGHPIYAKACRRKGIDYPELDEAGQIVAGDDWWQAMRTAK</sequence>
<keyword evidence="6 7" id="KW-0694">RNA-binding</keyword>
<dbReference type="InterPro" id="IPR029026">
    <property type="entry name" value="tRNA_m1G_MTases_N"/>
</dbReference>
<evidence type="ECO:0000256" key="2">
    <source>
        <dbReference type="ARBA" id="ARBA00022603"/>
    </source>
</evidence>
<accession>A0A4V3CPE7</accession>
<evidence type="ECO:0000256" key="5">
    <source>
        <dbReference type="ARBA" id="ARBA00022694"/>
    </source>
</evidence>
<dbReference type="EC" id="2.1.1.34" evidence="7"/>
<evidence type="ECO:0000256" key="4">
    <source>
        <dbReference type="ARBA" id="ARBA00022691"/>
    </source>
</evidence>
<feature type="domain" description="RNA methyltransferase SpoU/TrmH type C-terminal" evidence="9">
    <location>
        <begin position="163"/>
        <end position="215"/>
    </location>
</feature>
<keyword evidence="4 7" id="KW-0949">S-adenosyl-L-methionine</keyword>
<comment type="catalytic activity">
    <reaction evidence="7">
        <text>guanosine(18) in tRNA + S-adenosyl-L-methionine = 2'-O-methylguanosine(18) in tRNA + S-adenosyl-L-homocysteine + H(+)</text>
        <dbReference type="Rhea" id="RHEA:20077"/>
        <dbReference type="Rhea" id="RHEA-COMP:10190"/>
        <dbReference type="Rhea" id="RHEA-COMP:10192"/>
        <dbReference type="ChEBI" id="CHEBI:15378"/>
        <dbReference type="ChEBI" id="CHEBI:57856"/>
        <dbReference type="ChEBI" id="CHEBI:59789"/>
        <dbReference type="ChEBI" id="CHEBI:74269"/>
        <dbReference type="ChEBI" id="CHEBI:74445"/>
        <dbReference type="EC" id="2.1.1.34"/>
    </reaction>
</comment>
<dbReference type="InterPro" id="IPR001537">
    <property type="entry name" value="SpoU_MeTrfase"/>
</dbReference>
<reference evidence="10 11" key="1">
    <citation type="submission" date="2019-03" db="EMBL/GenBank/DDBJ databases">
        <title>Freshwater and sediment microbial communities from various areas in North America, analyzing microbe dynamics in response to fracking.</title>
        <authorList>
            <person name="Lamendella R."/>
        </authorList>
    </citation>
    <scope>NUCLEOTIDE SEQUENCE [LARGE SCALE GENOMIC DNA]</scope>
    <source>
        <strain evidence="10 11">18_TX</strain>
    </source>
</reference>
<evidence type="ECO:0000256" key="3">
    <source>
        <dbReference type="ARBA" id="ARBA00022679"/>
    </source>
</evidence>
<feature type="domain" description="tRNA/rRNA methyltransferase SpoU type" evidence="8">
    <location>
        <begin position="20"/>
        <end position="159"/>
    </location>
</feature>
<comment type="caution">
    <text evidence="10">The sequence shown here is derived from an EMBL/GenBank/DDBJ whole genome shotgun (WGS) entry which is preliminary data.</text>
</comment>
<dbReference type="Gene3D" id="3.40.1280.10">
    <property type="match status" value="1"/>
</dbReference>
<comment type="similarity">
    <text evidence="7">Belongs to the class IV-like SAM-binding methyltransferase superfamily. RNA methyltransferase TrmH family.</text>
</comment>
<comment type="caution">
    <text evidence="7">Lacks conserved residue(s) required for the propagation of feature annotation.</text>
</comment>
<dbReference type="PANTHER" id="PTHR43453:SF1">
    <property type="entry name" value="TRNA_RRNA METHYLTRANSFERASE SPOU TYPE DOMAIN-CONTAINING PROTEIN"/>
    <property type="match status" value="1"/>
</dbReference>
<evidence type="ECO:0000256" key="7">
    <source>
        <dbReference type="HAMAP-Rule" id="MF_02060"/>
    </source>
</evidence>